<sequence length="271" mass="30435">MAQIEMNTHNLEFHGAEAEYVPNRVQANHPYELPTPSAPPTIEAAWLPTPQAPHSNEPNAIYHHHHHHQGAIYQQPPPPAPSYPQDIGQRPFASTYASHSQHFQQAAYQVPPGYVVMAPYVHSTYQQHIEGWKTGLFDCMDDPINAALITVCFPCVTFGQVAEIVDEGRTSCASSGLLYGVIALLIGIPCILSCGYRTKLRSKYQLSESPAPDWVVHCFCDCCALCQEYRELHQRGWDPSTGWYGNLARRQNMQQQQQYVMMAPINQTMMG</sequence>
<dbReference type="OrthoDB" id="1045822at2759"/>
<organism evidence="3 4">
    <name type="scientific">Gossypium schwendimanii</name>
    <name type="common">Cotton</name>
    <dbReference type="NCBI Taxonomy" id="34291"/>
    <lineage>
        <taxon>Eukaryota</taxon>
        <taxon>Viridiplantae</taxon>
        <taxon>Streptophyta</taxon>
        <taxon>Embryophyta</taxon>
        <taxon>Tracheophyta</taxon>
        <taxon>Spermatophyta</taxon>
        <taxon>Magnoliopsida</taxon>
        <taxon>eudicotyledons</taxon>
        <taxon>Gunneridae</taxon>
        <taxon>Pentapetalae</taxon>
        <taxon>rosids</taxon>
        <taxon>malvids</taxon>
        <taxon>Malvales</taxon>
        <taxon>Malvaceae</taxon>
        <taxon>Malvoideae</taxon>
        <taxon>Gossypium</taxon>
    </lineage>
</organism>
<reference evidence="3 4" key="1">
    <citation type="journal article" date="2019" name="Genome Biol. Evol.">
        <title>Insights into the evolution of the New World diploid cottons (Gossypium, subgenus Houzingenia) based on genome sequencing.</title>
        <authorList>
            <person name="Grover C.E."/>
            <person name="Arick M.A. 2nd"/>
            <person name="Thrash A."/>
            <person name="Conover J.L."/>
            <person name="Sanders W.S."/>
            <person name="Peterson D.G."/>
            <person name="Frelichowski J.E."/>
            <person name="Scheffler J.A."/>
            <person name="Scheffler B.E."/>
            <person name="Wendel J.F."/>
        </authorList>
    </citation>
    <scope>NUCLEOTIDE SEQUENCE [LARGE SCALE GENOMIC DNA]</scope>
    <source>
        <strain evidence="3">1</strain>
        <tissue evidence="3">Leaf</tissue>
    </source>
</reference>
<evidence type="ECO:0000313" key="4">
    <source>
        <dbReference type="Proteomes" id="UP000593576"/>
    </source>
</evidence>
<evidence type="ECO:0000256" key="1">
    <source>
        <dbReference type="SAM" id="MobiDB-lite"/>
    </source>
</evidence>
<evidence type="ECO:0000256" key="2">
    <source>
        <dbReference type="SAM" id="Phobius"/>
    </source>
</evidence>
<comment type="caution">
    <text evidence="3">The sequence shown here is derived from an EMBL/GenBank/DDBJ whole genome shotgun (WGS) entry which is preliminary data.</text>
</comment>
<proteinExistence type="predicted"/>
<name>A0A7J9LFQ9_GOSSC</name>
<accession>A0A7J9LFQ9</accession>
<dbReference type="EMBL" id="JABFAF010000006">
    <property type="protein sequence ID" value="MBA0857595.1"/>
    <property type="molecule type" value="Genomic_DNA"/>
</dbReference>
<dbReference type="InterPro" id="IPR006461">
    <property type="entry name" value="PLAC_motif_containing"/>
</dbReference>
<gene>
    <name evidence="3" type="ORF">Goshw_014408</name>
</gene>
<protein>
    <submittedName>
        <fullName evidence="3">Uncharacterized protein</fullName>
    </submittedName>
</protein>
<dbReference type="Proteomes" id="UP000593576">
    <property type="component" value="Unassembled WGS sequence"/>
</dbReference>
<feature type="region of interest" description="Disordered" evidence="1">
    <location>
        <begin position="50"/>
        <end position="80"/>
    </location>
</feature>
<keyword evidence="2" id="KW-0472">Membrane</keyword>
<feature type="transmembrane region" description="Helical" evidence="2">
    <location>
        <begin position="177"/>
        <end position="196"/>
    </location>
</feature>
<dbReference type="NCBIfam" id="TIGR01571">
    <property type="entry name" value="A_thal_Cys_rich"/>
    <property type="match status" value="1"/>
</dbReference>
<evidence type="ECO:0000313" key="3">
    <source>
        <dbReference type="EMBL" id="MBA0857595.1"/>
    </source>
</evidence>
<keyword evidence="2" id="KW-1133">Transmembrane helix</keyword>
<keyword evidence="2" id="KW-0812">Transmembrane</keyword>
<dbReference type="AlphaFoldDB" id="A0A7J9LFQ9"/>
<dbReference type="Pfam" id="PF04749">
    <property type="entry name" value="PLAC8"/>
    <property type="match status" value="1"/>
</dbReference>
<dbReference type="PANTHER" id="PTHR15907">
    <property type="entry name" value="DUF614 FAMILY PROTEIN-RELATED"/>
    <property type="match status" value="1"/>
</dbReference>
<keyword evidence="4" id="KW-1185">Reference proteome</keyword>